<comment type="subcellular location">
    <subcellularLocation>
        <location evidence="1">Membrane</location>
        <topology evidence="1">Multi-pass membrane protein</topology>
    </subcellularLocation>
</comment>
<evidence type="ECO:0000256" key="6">
    <source>
        <dbReference type="ARBA" id="ARBA00023136"/>
    </source>
</evidence>
<dbReference type="PROSITE" id="PS00221">
    <property type="entry name" value="MIP"/>
    <property type="match status" value="1"/>
</dbReference>
<dbReference type="AlphaFoldDB" id="A0A1H9MZ17"/>
<reference evidence="9 10" key="1">
    <citation type="submission" date="2016-10" db="EMBL/GenBank/DDBJ databases">
        <authorList>
            <person name="de Groot N.N."/>
        </authorList>
    </citation>
    <scope>NUCLEOTIDE SEQUENCE [LARGE SCALE GENOMIC DNA]</scope>
    <source>
        <strain evidence="9 10">DSM 15827</strain>
    </source>
</reference>
<keyword evidence="10" id="KW-1185">Reference proteome</keyword>
<protein>
    <submittedName>
        <fullName evidence="9">Glycerol uptake facilitator protein</fullName>
    </submittedName>
</protein>
<keyword evidence="6 8" id="KW-0472">Membrane</keyword>
<dbReference type="PANTHER" id="PTHR43829:SF9">
    <property type="entry name" value="AQUAPORIN-9"/>
    <property type="match status" value="1"/>
</dbReference>
<dbReference type="Pfam" id="PF00230">
    <property type="entry name" value="MIP"/>
    <property type="match status" value="1"/>
</dbReference>
<evidence type="ECO:0000256" key="4">
    <source>
        <dbReference type="ARBA" id="ARBA00022692"/>
    </source>
</evidence>
<accession>A0A1H9MZ17</accession>
<sequence length="244" mass="25530">MDYSLVTRLFAEVIATALLIIIGNGAVANVELDGTKAGKGNWNLIAMGYGFAVMMPAMIFGGISGNHINPAFTIGLAASGMFPWGEVIPYILAQFTGAILGQLVVYITHKPYYEKTANAGNIFGTFSTTNAANSVQNGFINEFFGSFVLFFGALGITQSPLFTSNPGAAHLALGLLVMALVASLGGPTGPGLNPARDLGPRLLYTVLPIKNKVDPNWKYGFVAAGLAPIIAGIMAVGAYSNLFM</sequence>
<dbReference type="GO" id="GO:0015254">
    <property type="term" value="F:glycerol channel activity"/>
    <property type="evidence" value="ECO:0007669"/>
    <property type="project" value="TreeGrafter"/>
</dbReference>
<gene>
    <name evidence="9" type="ORF">SAMN05421767_1328</name>
</gene>
<evidence type="ECO:0000313" key="9">
    <source>
        <dbReference type="EMBL" id="SER28767.1"/>
    </source>
</evidence>
<dbReference type="Gene3D" id="1.20.1080.10">
    <property type="entry name" value="Glycerol uptake facilitator protein"/>
    <property type="match status" value="1"/>
</dbReference>
<keyword evidence="3 7" id="KW-0813">Transport</keyword>
<evidence type="ECO:0000256" key="8">
    <source>
        <dbReference type="SAM" id="Phobius"/>
    </source>
</evidence>
<feature type="transmembrane region" description="Helical" evidence="8">
    <location>
        <begin position="6"/>
        <end position="30"/>
    </location>
</feature>
<dbReference type="InterPro" id="IPR000425">
    <property type="entry name" value="MIP"/>
</dbReference>
<evidence type="ECO:0000256" key="3">
    <source>
        <dbReference type="ARBA" id="ARBA00022448"/>
    </source>
</evidence>
<evidence type="ECO:0000313" key="10">
    <source>
        <dbReference type="Proteomes" id="UP000198556"/>
    </source>
</evidence>
<keyword evidence="5 8" id="KW-1133">Transmembrane helix</keyword>
<evidence type="ECO:0000256" key="2">
    <source>
        <dbReference type="ARBA" id="ARBA00006175"/>
    </source>
</evidence>
<feature type="transmembrane region" description="Helical" evidence="8">
    <location>
        <begin position="42"/>
        <end position="63"/>
    </location>
</feature>
<dbReference type="STRING" id="137733.SAMN05421767_1328"/>
<name>A0A1H9MZ17_9LACT</name>
<dbReference type="RefSeq" id="WP_089747306.1">
    <property type="nucleotide sequence ID" value="NZ_FOGF01000032.1"/>
</dbReference>
<dbReference type="PRINTS" id="PR00783">
    <property type="entry name" value="MINTRINSICP"/>
</dbReference>
<comment type="similarity">
    <text evidence="2 7">Belongs to the MIP/aquaporin (TC 1.A.8) family.</text>
</comment>
<dbReference type="InterPro" id="IPR050363">
    <property type="entry name" value="MIP/Aquaporin"/>
</dbReference>
<dbReference type="EMBL" id="FOGF01000032">
    <property type="protein sequence ID" value="SER28767.1"/>
    <property type="molecule type" value="Genomic_DNA"/>
</dbReference>
<evidence type="ECO:0000256" key="1">
    <source>
        <dbReference type="ARBA" id="ARBA00004141"/>
    </source>
</evidence>
<dbReference type="Proteomes" id="UP000198556">
    <property type="component" value="Unassembled WGS sequence"/>
</dbReference>
<dbReference type="SUPFAM" id="SSF81338">
    <property type="entry name" value="Aquaporin-like"/>
    <property type="match status" value="1"/>
</dbReference>
<dbReference type="GO" id="GO:0005886">
    <property type="term" value="C:plasma membrane"/>
    <property type="evidence" value="ECO:0007669"/>
    <property type="project" value="TreeGrafter"/>
</dbReference>
<organism evidence="9 10">
    <name type="scientific">Granulicatella balaenopterae</name>
    <dbReference type="NCBI Taxonomy" id="137733"/>
    <lineage>
        <taxon>Bacteria</taxon>
        <taxon>Bacillati</taxon>
        <taxon>Bacillota</taxon>
        <taxon>Bacilli</taxon>
        <taxon>Lactobacillales</taxon>
        <taxon>Carnobacteriaceae</taxon>
        <taxon>Granulicatella</taxon>
    </lineage>
</organism>
<keyword evidence="4 7" id="KW-0812">Transmembrane</keyword>
<dbReference type="InterPro" id="IPR023271">
    <property type="entry name" value="Aquaporin-like"/>
</dbReference>
<dbReference type="OrthoDB" id="9807293at2"/>
<dbReference type="InterPro" id="IPR022357">
    <property type="entry name" value="MIP_CS"/>
</dbReference>
<dbReference type="PANTHER" id="PTHR43829">
    <property type="entry name" value="AQUAPORIN OR AQUAGLYCEROPORIN RELATED"/>
    <property type="match status" value="1"/>
</dbReference>
<feature type="transmembrane region" description="Helical" evidence="8">
    <location>
        <begin position="143"/>
        <end position="162"/>
    </location>
</feature>
<feature type="transmembrane region" description="Helical" evidence="8">
    <location>
        <begin position="219"/>
        <end position="239"/>
    </location>
</feature>
<evidence type="ECO:0000256" key="5">
    <source>
        <dbReference type="ARBA" id="ARBA00022989"/>
    </source>
</evidence>
<feature type="transmembrane region" description="Helical" evidence="8">
    <location>
        <begin position="168"/>
        <end position="186"/>
    </location>
</feature>
<proteinExistence type="inferred from homology"/>
<evidence type="ECO:0000256" key="7">
    <source>
        <dbReference type="RuleBase" id="RU000477"/>
    </source>
</evidence>